<feature type="transmembrane region" description="Helical" evidence="2">
    <location>
        <begin position="61"/>
        <end position="79"/>
    </location>
</feature>
<protein>
    <submittedName>
        <fullName evidence="3">Uncharacterized protein</fullName>
    </submittedName>
</protein>
<evidence type="ECO:0000313" key="4">
    <source>
        <dbReference type="Proteomes" id="UP000248168"/>
    </source>
</evidence>
<accession>A0A330L5P3</accession>
<dbReference type="Proteomes" id="UP000248168">
    <property type="component" value="Unassembled WGS sequence"/>
</dbReference>
<keyword evidence="4" id="KW-1185">Reference proteome</keyword>
<feature type="compositionally biased region" description="Basic and acidic residues" evidence="1">
    <location>
        <begin position="106"/>
        <end position="115"/>
    </location>
</feature>
<dbReference type="AlphaFoldDB" id="A0A330L5P3"/>
<keyword evidence="2" id="KW-0812">Transmembrane</keyword>
<organism evidence="3 4">
    <name type="scientific">Nitrospira lenta</name>
    <dbReference type="NCBI Taxonomy" id="1436998"/>
    <lineage>
        <taxon>Bacteria</taxon>
        <taxon>Pseudomonadati</taxon>
        <taxon>Nitrospirota</taxon>
        <taxon>Nitrospiria</taxon>
        <taxon>Nitrospirales</taxon>
        <taxon>Nitrospiraceae</taxon>
        <taxon>Nitrospira</taxon>
    </lineage>
</organism>
<name>A0A330L5P3_9BACT</name>
<proteinExistence type="predicted"/>
<dbReference type="EMBL" id="OUNR01000012">
    <property type="protein sequence ID" value="SPP64492.1"/>
    <property type="molecule type" value="Genomic_DNA"/>
</dbReference>
<feature type="transmembrane region" description="Helical" evidence="2">
    <location>
        <begin position="30"/>
        <end position="49"/>
    </location>
</feature>
<keyword evidence="2" id="KW-0472">Membrane</keyword>
<gene>
    <name evidence="3" type="ORF">NITLEN_20132</name>
</gene>
<evidence type="ECO:0000256" key="2">
    <source>
        <dbReference type="SAM" id="Phobius"/>
    </source>
</evidence>
<reference evidence="4" key="1">
    <citation type="submission" date="2018-04" db="EMBL/GenBank/DDBJ databases">
        <authorList>
            <person name="Lucker S."/>
            <person name="Sakoula D."/>
        </authorList>
    </citation>
    <scope>NUCLEOTIDE SEQUENCE [LARGE SCALE GENOMIC DNA]</scope>
</reference>
<dbReference type="InParanoid" id="A0A330L5P3"/>
<keyword evidence="2" id="KW-1133">Transmembrane helix</keyword>
<dbReference type="RefSeq" id="WP_121988885.1">
    <property type="nucleotide sequence ID" value="NZ_OUNR01000012.1"/>
</dbReference>
<evidence type="ECO:0000256" key="1">
    <source>
        <dbReference type="SAM" id="MobiDB-lite"/>
    </source>
</evidence>
<feature type="region of interest" description="Disordered" evidence="1">
    <location>
        <begin position="85"/>
        <end position="115"/>
    </location>
</feature>
<evidence type="ECO:0000313" key="3">
    <source>
        <dbReference type="EMBL" id="SPP64492.1"/>
    </source>
</evidence>
<sequence length="115" mass="12138">MNVLIIGVVLCLLIWGLASGNGVIRGMARIVTGGLTLLSLAGMILLFVVGQKAHWTSDGPAMLFIMIGIVACGLFAFLFGNMTVSSSPPQDSPPPLSFSELMRPPSLKEKGRPPE</sequence>